<gene>
    <name evidence="1" type="ORF">HGH92_01805</name>
</gene>
<keyword evidence="2" id="KW-1185">Reference proteome</keyword>
<protein>
    <recommendedName>
        <fullName evidence="3">Restriction endonuclease</fullName>
    </recommendedName>
</protein>
<comment type="caution">
    <text evidence="1">The sequence shown here is derived from an EMBL/GenBank/DDBJ whole genome shotgun (WGS) entry which is preliminary data.</text>
</comment>
<accession>A0A847R7E4</accession>
<evidence type="ECO:0008006" key="3">
    <source>
        <dbReference type="Google" id="ProtNLM"/>
    </source>
</evidence>
<dbReference type="Proteomes" id="UP000570474">
    <property type="component" value="Unassembled WGS sequence"/>
</dbReference>
<dbReference type="AlphaFoldDB" id="A0A847R7E4"/>
<dbReference type="PANTHER" id="PTHR38733:SF1">
    <property type="entry name" value="TYPE IV METHYL-DIRECTED RESTRICTION ENZYME ECOKMCRBC"/>
    <property type="match status" value="1"/>
</dbReference>
<dbReference type="Pfam" id="PF10117">
    <property type="entry name" value="McrBC"/>
    <property type="match status" value="1"/>
</dbReference>
<proteinExistence type="predicted"/>
<reference evidence="1 2" key="1">
    <citation type="submission" date="2020-04" db="EMBL/GenBank/DDBJ databases">
        <authorList>
            <person name="Yin C."/>
        </authorList>
    </citation>
    <scope>NUCLEOTIDE SEQUENCE [LARGE SCALE GENOMIC DNA]</scope>
    <source>
        <strain evidence="1 2">Ae27</strain>
    </source>
</reference>
<name>A0A847R7E4_9BACT</name>
<organism evidence="1 2">
    <name type="scientific">Chitinophaga varians</name>
    <dbReference type="NCBI Taxonomy" id="2202339"/>
    <lineage>
        <taxon>Bacteria</taxon>
        <taxon>Pseudomonadati</taxon>
        <taxon>Bacteroidota</taxon>
        <taxon>Chitinophagia</taxon>
        <taxon>Chitinophagales</taxon>
        <taxon>Chitinophagaceae</taxon>
        <taxon>Chitinophaga</taxon>
    </lineage>
</organism>
<dbReference type="PANTHER" id="PTHR38733">
    <property type="entry name" value="PROTEIN MCRC"/>
    <property type="match status" value="1"/>
</dbReference>
<dbReference type="EMBL" id="JABAIA010000001">
    <property type="protein sequence ID" value="NLR63029.1"/>
    <property type="molecule type" value="Genomic_DNA"/>
</dbReference>
<dbReference type="InterPro" id="IPR019292">
    <property type="entry name" value="McrC"/>
</dbReference>
<dbReference type="RefSeq" id="WP_168869051.1">
    <property type="nucleotide sequence ID" value="NZ_JABAIA010000001.1"/>
</dbReference>
<sequence>MRLSEWQNTSFEAHKDKLNNFVNYLSSVWQNRNRYIESPEEISEEEQQEEKIQRQRFFNFTVDGKIAARNYVGVVQYEDIRMEVYPKIFAGDHTEPTKLWQQNLLYWLSYCSKIRFPFSLADISSSAFNDFLELLIYIFANYTEEIISNQPFQTYQTVEEETTFLKGRLSFDNYTKHNLITGKWQHFYCMHEPFVYDNLFNRIVKYITKRLAAISRHQPNIEKLNSLLFLLHDVSDIPCTAKDCDKVKLNPLFEDHKHILALCKLYLSNQVIDTNDESSRNFCFLVPMEYVFEDFIFGFLTTHWPSLNTRGQSTGYLALNQNKEVFQIKNDLYIPDQLIVDTKYKSRSTEDGLKAGVSQNDMYQMISYALRRNCSNILMLYPAMTNGLHSPSAFNVPSAMLLKEIDIQIRNIDIRFDDLEQADQVMKWRVKHLVSHWSFFNNKL</sequence>
<evidence type="ECO:0000313" key="1">
    <source>
        <dbReference type="EMBL" id="NLR63029.1"/>
    </source>
</evidence>
<evidence type="ECO:0000313" key="2">
    <source>
        <dbReference type="Proteomes" id="UP000570474"/>
    </source>
</evidence>